<dbReference type="Proteomes" id="UP000663671">
    <property type="component" value="Chromosome 2"/>
</dbReference>
<evidence type="ECO:0000313" key="2">
    <source>
        <dbReference type="Proteomes" id="UP000663671"/>
    </source>
</evidence>
<dbReference type="AlphaFoldDB" id="A0A8A1M2Q1"/>
<reference evidence="1" key="1">
    <citation type="submission" date="2021-01" db="EMBL/GenBank/DDBJ databases">
        <title>Chromosome-level genome assembly of a human fungal pathogen reveals clustering of transcriptionally co-regulated genes.</title>
        <authorList>
            <person name="Voorhies M."/>
            <person name="Cohen S."/>
            <person name="Shea T.P."/>
            <person name="Petrus S."/>
            <person name="Munoz J.F."/>
            <person name="Poplawski S."/>
            <person name="Goldman W.E."/>
            <person name="Michael T."/>
            <person name="Cuomo C.A."/>
            <person name="Sil A."/>
            <person name="Beyhan S."/>
        </authorList>
    </citation>
    <scope>NUCLEOTIDE SEQUENCE</scope>
    <source>
        <strain evidence="1">WU24</strain>
    </source>
</reference>
<sequence length="78" mass="9160">MEIPTELRSPHIFLGGHLFQKWRDGLALRQKKLEQRLEQRELPRLTFWNRSRIALFPGLGGTNPEMGKRLLPRSGIIR</sequence>
<proteinExistence type="predicted"/>
<gene>
    <name evidence="1" type="ORF">I7I51_08384</name>
</gene>
<accession>A0A8A1M2Q1</accession>
<name>A0A8A1M2Q1_AJECA</name>
<evidence type="ECO:0000313" key="1">
    <source>
        <dbReference type="EMBL" id="QSS58954.1"/>
    </source>
</evidence>
<dbReference type="EMBL" id="CP069109">
    <property type="protein sequence ID" value="QSS58954.1"/>
    <property type="molecule type" value="Genomic_DNA"/>
</dbReference>
<protein>
    <submittedName>
        <fullName evidence="1">Uncharacterized protein</fullName>
    </submittedName>
</protein>
<organism evidence="1 2">
    <name type="scientific">Ajellomyces capsulatus</name>
    <name type="common">Darling's disease fungus</name>
    <name type="synonym">Histoplasma capsulatum</name>
    <dbReference type="NCBI Taxonomy" id="5037"/>
    <lineage>
        <taxon>Eukaryota</taxon>
        <taxon>Fungi</taxon>
        <taxon>Dikarya</taxon>
        <taxon>Ascomycota</taxon>
        <taxon>Pezizomycotina</taxon>
        <taxon>Eurotiomycetes</taxon>
        <taxon>Eurotiomycetidae</taxon>
        <taxon>Onygenales</taxon>
        <taxon>Ajellomycetaceae</taxon>
        <taxon>Histoplasma</taxon>
    </lineage>
</organism>
<dbReference type="VEuPathDB" id="FungiDB:I7I51_08384"/>